<keyword evidence="2" id="KW-1185">Reference proteome</keyword>
<gene>
    <name evidence="1" type="ORF">TNIN_447381</name>
</gene>
<organism evidence="1 2">
    <name type="scientific">Trichonephila inaurata madagascariensis</name>
    <dbReference type="NCBI Taxonomy" id="2747483"/>
    <lineage>
        <taxon>Eukaryota</taxon>
        <taxon>Metazoa</taxon>
        <taxon>Ecdysozoa</taxon>
        <taxon>Arthropoda</taxon>
        <taxon>Chelicerata</taxon>
        <taxon>Arachnida</taxon>
        <taxon>Araneae</taxon>
        <taxon>Araneomorphae</taxon>
        <taxon>Entelegynae</taxon>
        <taxon>Araneoidea</taxon>
        <taxon>Nephilidae</taxon>
        <taxon>Trichonephila</taxon>
        <taxon>Trichonephila inaurata</taxon>
    </lineage>
</organism>
<accession>A0A8X6MC08</accession>
<protein>
    <submittedName>
        <fullName evidence="1">Uncharacterized protein</fullName>
    </submittedName>
</protein>
<comment type="caution">
    <text evidence="1">The sequence shown here is derived from an EMBL/GenBank/DDBJ whole genome shotgun (WGS) entry which is preliminary data.</text>
</comment>
<evidence type="ECO:0000313" key="1">
    <source>
        <dbReference type="EMBL" id="GFS39737.1"/>
    </source>
</evidence>
<dbReference type="AlphaFoldDB" id="A0A8X6MC08"/>
<evidence type="ECO:0000313" key="2">
    <source>
        <dbReference type="Proteomes" id="UP000886998"/>
    </source>
</evidence>
<reference evidence="1" key="1">
    <citation type="submission" date="2020-08" db="EMBL/GenBank/DDBJ databases">
        <title>Multicomponent nature underlies the extraordinary mechanical properties of spider dragline silk.</title>
        <authorList>
            <person name="Kono N."/>
            <person name="Nakamura H."/>
            <person name="Mori M."/>
            <person name="Yoshida Y."/>
            <person name="Ohtoshi R."/>
            <person name="Malay A.D."/>
            <person name="Moran D.A.P."/>
            <person name="Tomita M."/>
            <person name="Numata K."/>
            <person name="Arakawa K."/>
        </authorList>
    </citation>
    <scope>NUCLEOTIDE SEQUENCE</scope>
</reference>
<dbReference type="EMBL" id="BMAV01025225">
    <property type="protein sequence ID" value="GFS39737.1"/>
    <property type="molecule type" value="Genomic_DNA"/>
</dbReference>
<proteinExistence type="predicted"/>
<dbReference type="OrthoDB" id="10461329at2759"/>
<dbReference type="Proteomes" id="UP000886998">
    <property type="component" value="Unassembled WGS sequence"/>
</dbReference>
<sequence>MQLNTPRSFHLGVLHEEPSIPTHMILVHDLTEWVIRTLKNTDTVKVIHKKVMTHHKSKFRDSLFTGFIQNISVQTDPPTSCRNTRSERCLKTCLKRFWM</sequence>
<name>A0A8X6MC08_9ARAC</name>